<dbReference type="InterPro" id="IPR015424">
    <property type="entry name" value="PyrdxlP-dep_Trfase"/>
</dbReference>
<dbReference type="InterPro" id="IPR000653">
    <property type="entry name" value="DegT/StrS_aminotransferase"/>
</dbReference>
<evidence type="ECO:0000256" key="2">
    <source>
        <dbReference type="ARBA" id="ARBA00037999"/>
    </source>
</evidence>
<dbReference type="GO" id="GO:0000271">
    <property type="term" value="P:polysaccharide biosynthetic process"/>
    <property type="evidence" value="ECO:0007669"/>
    <property type="project" value="TreeGrafter"/>
</dbReference>
<evidence type="ECO:0000313" key="6">
    <source>
        <dbReference type="EMBL" id="QIM67902.1"/>
    </source>
</evidence>
<evidence type="ECO:0000256" key="4">
    <source>
        <dbReference type="PIRSR" id="PIRSR000390-2"/>
    </source>
</evidence>
<dbReference type="InterPro" id="IPR012749">
    <property type="entry name" value="WecE-like"/>
</dbReference>
<evidence type="ECO:0000256" key="3">
    <source>
        <dbReference type="PIRSR" id="PIRSR000390-1"/>
    </source>
</evidence>
<dbReference type="EMBL" id="CP015030">
    <property type="protein sequence ID" value="QIM67902.1"/>
    <property type="molecule type" value="Genomic_DNA"/>
</dbReference>
<proteinExistence type="inferred from homology"/>
<dbReference type="GO" id="GO:0019180">
    <property type="term" value="F:dTDP-4-amino-4,6-dideoxygalactose transaminase activity"/>
    <property type="evidence" value="ECO:0007669"/>
    <property type="project" value="TreeGrafter"/>
</dbReference>
<dbReference type="GO" id="GO:0030170">
    <property type="term" value="F:pyridoxal phosphate binding"/>
    <property type="evidence" value="ECO:0007669"/>
    <property type="project" value="TreeGrafter"/>
</dbReference>
<comment type="similarity">
    <text evidence="2 5">Belongs to the DegT/DnrJ/EryC1 family.</text>
</comment>
<dbReference type="Pfam" id="PF01041">
    <property type="entry name" value="DegT_DnrJ_EryC1"/>
    <property type="match status" value="1"/>
</dbReference>
<dbReference type="CDD" id="cd00616">
    <property type="entry name" value="AHBA_syn"/>
    <property type="match status" value="1"/>
</dbReference>
<evidence type="ECO:0000313" key="7">
    <source>
        <dbReference type="Proteomes" id="UP000501366"/>
    </source>
</evidence>
<evidence type="ECO:0000256" key="5">
    <source>
        <dbReference type="RuleBase" id="RU004508"/>
    </source>
</evidence>
<sequence length="383" mass="43367">MTNSNFISFNQPPNVGTELSYIQQALESKRLSGGGEFTQRCEQWLEENLTHSKVLLTPSCTAALEMAAMLLDIQAGDEVIMPSYTFVSTANAFVLRGAKIVFVDIRPDTMNLDERKIEQAITAKTKVIVPVHYAGVPCEMDSIIAIAKKYGLYIVEDAAQGVMSFYKGKALGSIGHIGCYSFHETKNYSAGGEGGAIVINHPKLIKRAEILREKGTDRSRFFRGEVDKYRWQDIGSSFLMSEIQAAYLYAQLDVAEKINQIRLTLWQRYYQAFQPFAQTGRLELPVLPSDCQANGHLFYLKLRDVGERTAFIDFMKSRNILTVFHYLPLHSSPAGRQFGYFCGEDKWTTKESEKLVRLPLFYNLTEKQQDRVINAVVEFIQQT</sequence>
<dbReference type="FunFam" id="3.40.640.10:FF:000037">
    <property type="entry name" value="dTDP-4-amino-4,6-dideoxygalactose transaminase"/>
    <property type="match status" value="1"/>
</dbReference>
<dbReference type="PIRSF" id="PIRSF000390">
    <property type="entry name" value="PLP_StrS"/>
    <property type="match status" value="1"/>
</dbReference>
<dbReference type="NCBIfam" id="NF008687">
    <property type="entry name" value="PRK11706.1"/>
    <property type="match status" value="1"/>
</dbReference>
<dbReference type="InterPro" id="IPR015421">
    <property type="entry name" value="PyrdxlP-dep_Trfase_major"/>
</dbReference>
<keyword evidence="1 4" id="KW-0663">Pyridoxal phosphate</keyword>
<dbReference type="NCBIfam" id="TIGR02379">
    <property type="entry name" value="ECA_wecE"/>
    <property type="match status" value="1"/>
</dbReference>
<dbReference type="SUPFAM" id="SSF53383">
    <property type="entry name" value="PLP-dependent transferases"/>
    <property type="match status" value="1"/>
</dbReference>
<dbReference type="Proteomes" id="UP000501366">
    <property type="component" value="Chromosome"/>
</dbReference>
<gene>
    <name evidence="6" type="ORF">A4G16_10680</name>
</gene>
<name>A0A6G8JL22_9PAST</name>
<feature type="modified residue" description="N6-(pyridoxal phosphate)lysine" evidence="4">
    <location>
        <position position="186"/>
    </location>
</feature>
<feature type="active site" description="Proton acceptor" evidence="3">
    <location>
        <position position="186"/>
    </location>
</feature>
<protein>
    <submittedName>
        <fullName evidence="6">dTDP-4-amino-4,6-dideoxygalactose transaminase</fullName>
    </submittedName>
</protein>
<dbReference type="Gene3D" id="3.40.640.10">
    <property type="entry name" value="Type I PLP-dependent aspartate aminotransferase-like (Major domain)"/>
    <property type="match status" value="1"/>
</dbReference>
<accession>A0A6G8JL22</accession>
<reference evidence="6 7" key="1">
    <citation type="submission" date="2016-03" db="EMBL/GenBank/DDBJ databases">
        <authorList>
            <person name="Bojesen A.M."/>
            <person name="Planet P."/>
            <person name="Hansen M.J."/>
        </authorList>
    </citation>
    <scope>NUCLEOTIDE SEQUENCE [LARGE SCALE GENOMIC DNA]</scope>
    <source>
        <strain evidence="6 7">B 234/94</strain>
    </source>
</reference>
<dbReference type="RefSeq" id="WP_165889858.1">
    <property type="nucleotide sequence ID" value="NZ_CP015030.1"/>
</dbReference>
<dbReference type="PANTHER" id="PTHR30244:SF34">
    <property type="entry name" value="DTDP-4-AMINO-4,6-DIDEOXYGALACTOSE TRANSAMINASE"/>
    <property type="match status" value="1"/>
</dbReference>
<dbReference type="AlphaFoldDB" id="A0A6G8JL22"/>
<organism evidence="6 7">
    <name type="scientific">Mannheimia granulomatis</name>
    <dbReference type="NCBI Taxonomy" id="85402"/>
    <lineage>
        <taxon>Bacteria</taxon>
        <taxon>Pseudomonadati</taxon>
        <taxon>Pseudomonadota</taxon>
        <taxon>Gammaproteobacteria</taxon>
        <taxon>Pasteurellales</taxon>
        <taxon>Pasteurellaceae</taxon>
        <taxon>Mannheimia</taxon>
    </lineage>
</organism>
<dbReference type="KEGG" id="mgra:A4G16_10680"/>
<evidence type="ECO:0000256" key="1">
    <source>
        <dbReference type="ARBA" id="ARBA00022898"/>
    </source>
</evidence>
<dbReference type="PANTHER" id="PTHR30244">
    <property type="entry name" value="TRANSAMINASE"/>
    <property type="match status" value="1"/>
</dbReference>